<evidence type="ECO:0000256" key="5">
    <source>
        <dbReference type="ARBA" id="ARBA00022692"/>
    </source>
</evidence>
<evidence type="ECO:0000313" key="10">
    <source>
        <dbReference type="EMBL" id="CCV65240.1"/>
    </source>
</evidence>
<evidence type="ECO:0000313" key="11">
    <source>
        <dbReference type="Proteomes" id="UP000032737"/>
    </source>
</evidence>
<keyword evidence="7 9" id="KW-1133">Transmembrane helix</keyword>
<keyword evidence="11" id="KW-1185">Reference proteome</keyword>
<evidence type="ECO:0000256" key="4">
    <source>
        <dbReference type="ARBA" id="ARBA00022643"/>
    </source>
</evidence>
<dbReference type="EMBL" id="FO681348">
    <property type="protein sequence ID" value="CCV65240.1"/>
    <property type="molecule type" value="Genomic_DNA"/>
</dbReference>
<keyword evidence="4" id="KW-0288">FMN</keyword>
<evidence type="ECO:0000256" key="6">
    <source>
        <dbReference type="ARBA" id="ARBA00022967"/>
    </source>
</evidence>
<reference evidence="10 11" key="1">
    <citation type="journal article" date="2013" name="J. Mol. Microbiol. Biotechnol.">
        <title>Analysis of the Complete Genomes of Acholeplasma brassicae , A. palmae and A. laidlawii and Their Comparison to the Obligate Parasites from ' Candidatus Phytoplasma'.</title>
        <authorList>
            <person name="Kube M."/>
            <person name="Siewert C."/>
            <person name="Migdoll A.M."/>
            <person name="Duduk B."/>
            <person name="Holz S."/>
            <person name="Rabus R."/>
            <person name="Seemuller E."/>
            <person name="Mitrovic J."/>
            <person name="Muller I."/>
            <person name="Buttner C."/>
            <person name="Reinhardt R."/>
        </authorList>
    </citation>
    <scope>NUCLEOTIDE SEQUENCE [LARGE SCALE GENOMIC DNA]</scope>
    <source>
        <strain evidence="11">0502</strain>
    </source>
</reference>
<feature type="transmembrane region" description="Helical" evidence="9">
    <location>
        <begin position="111"/>
        <end position="130"/>
    </location>
</feature>
<dbReference type="STRING" id="61635.BN85302190"/>
<evidence type="ECO:0000256" key="9">
    <source>
        <dbReference type="SAM" id="Phobius"/>
    </source>
</evidence>
<gene>
    <name evidence="10" type="primary">nqrB</name>
    <name evidence="10" type="ORF">BN85302190</name>
</gene>
<keyword evidence="2" id="KW-0597">Phosphoprotein</keyword>
<keyword evidence="6" id="KW-1278">Translocase</keyword>
<dbReference type="OrthoDB" id="9776359at2"/>
<proteinExistence type="predicted"/>
<dbReference type="Proteomes" id="UP000032737">
    <property type="component" value="Chromosome"/>
</dbReference>
<dbReference type="AlphaFoldDB" id="U4KMD4"/>
<keyword evidence="1" id="KW-0813">Transport</keyword>
<evidence type="ECO:0000256" key="2">
    <source>
        <dbReference type="ARBA" id="ARBA00022553"/>
    </source>
</evidence>
<evidence type="ECO:0000256" key="3">
    <source>
        <dbReference type="ARBA" id="ARBA00022630"/>
    </source>
</evidence>
<dbReference type="PANTHER" id="PTHR30578">
    <property type="entry name" value="ELECTRON TRANSPORT COMPLEX PROTEIN RNFD"/>
    <property type="match status" value="1"/>
</dbReference>
<feature type="transmembrane region" description="Helical" evidence="9">
    <location>
        <begin position="163"/>
        <end position="188"/>
    </location>
</feature>
<evidence type="ECO:0000256" key="8">
    <source>
        <dbReference type="ARBA" id="ARBA00023136"/>
    </source>
</evidence>
<feature type="transmembrane region" description="Helical" evidence="9">
    <location>
        <begin position="224"/>
        <end position="241"/>
    </location>
</feature>
<feature type="transmembrane region" description="Helical" evidence="9">
    <location>
        <begin position="273"/>
        <end position="292"/>
    </location>
</feature>
<feature type="transmembrane region" description="Helical" evidence="9">
    <location>
        <begin position="12"/>
        <end position="31"/>
    </location>
</feature>
<keyword evidence="3" id="KW-0285">Flavoprotein</keyword>
<dbReference type="RefSeq" id="WP_030004102.1">
    <property type="nucleotide sequence ID" value="NC_022549.1"/>
</dbReference>
<protein>
    <submittedName>
        <fullName evidence="10">Na+-transporting ubiquinone oxidoreductase subunit B</fullName>
    </submittedName>
</protein>
<feature type="transmembrane region" description="Helical" evidence="9">
    <location>
        <begin position="37"/>
        <end position="57"/>
    </location>
</feature>
<organism evidence="10 11">
    <name type="scientific">Acholeplasma brassicae</name>
    <dbReference type="NCBI Taxonomy" id="61635"/>
    <lineage>
        <taxon>Bacteria</taxon>
        <taxon>Bacillati</taxon>
        <taxon>Mycoplasmatota</taxon>
        <taxon>Mollicutes</taxon>
        <taxon>Acholeplasmatales</taxon>
        <taxon>Acholeplasmataceae</taxon>
        <taxon>Acholeplasma</taxon>
    </lineage>
</organism>
<dbReference type="HOGENOM" id="CLU_042020_1_0_14"/>
<evidence type="ECO:0000256" key="7">
    <source>
        <dbReference type="ARBA" id="ARBA00022989"/>
    </source>
</evidence>
<keyword evidence="10" id="KW-0830">Ubiquinone</keyword>
<dbReference type="InterPro" id="IPR004338">
    <property type="entry name" value="NqrB/RnfD"/>
</dbReference>
<dbReference type="GO" id="GO:0005886">
    <property type="term" value="C:plasma membrane"/>
    <property type="evidence" value="ECO:0007669"/>
    <property type="project" value="TreeGrafter"/>
</dbReference>
<sequence length="304" mass="32513">MNEKMPSHLAVLNNRNLVIMIGALLVILLGATFIFGAYSLLIAGVAIVFSGCVELIFAKTRKKGLDYSILITPLIFALTMPPSVPLWVVAIGASFGTFFAKSLFGGLGKNIFNPAMVGYIFVTISFPRYLNTQWLNPKTDVIGSVTPLIGLNGGNLSESYMDLLLGVVPGSLGETFRIGILIIGLLLVVLKIVDWRIPVSILGTVFIVNLIGNQLNETYFSDPVASLLVGSVLFGSFFVASDPVSMPVSNWAKVIYGIGIAAIILIIRGNPGAYPAGMAFSVVIMNAFSPLIDSYFIKEAGELV</sequence>
<dbReference type="Pfam" id="PF03116">
    <property type="entry name" value="NQR2_RnfD_RnfE"/>
    <property type="match status" value="1"/>
</dbReference>
<feature type="transmembrane region" description="Helical" evidence="9">
    <location>
        <begin position="64"/>
        <end position="80"/>
    </location>
</feature>
<accession>U4KMD4</accession>
<keyword evidence="8 9" id="KW-0472">Membrane</keyword>
<dbReference type="GO" id="GO:0055085">
    <property type="term" value="P:transmembrane transport"/>
    <property type="evidence" value="ECO:0007669"/>
    <property type="project" value="InterPro"/>
</dbReference>
<feature type="transmembrane region" description="Helical" evidence="9">
    <location>
        <begin position="195"/>
        <end position="212"/>
    </location>
</feature>
<dbReference type="PANTHER" id="PTHR30578:SF0">
    <property type="entry name" value="ION-TRANSLOCATING OXIDOREDUCTASE COMPLEX SUBUNIT D"/>
    <property type="match status" value="1"/>
</dbReference>
<keyword evidence="5 9" id="KW-0812">Transmembrane</keyword>
<dbReference type="KEGG" id="abra:BN85302190"/>
<feature type="transmembrane region" description="Helical" evidence="9">
    <location>
        <begin position="248"/>
        <end position="267"/>
    </location>
</feature>
<name>U4KMD4_9MOLU</name>
<evidence type="ECO:0000256" key="1">
    <source>
        <dbReference type="ARBA" id="ARBA00022448"/>
    </source>
</evidence>